<feature type="non-terminal residue" evidence="3">
    <location>
        <position position="1"/>
    </location>
</feature>
<feature type="region of interest" description="Disordered" evidence="1">
    <location>
        <begin position="48"/>
        <end position="71"/>
    </location>
</feature>
<keyword evidence="2" id="KW-1133">Transmembrane helix</keyword>
<keyword evidence="2" id="KW-0812">Transmembrane</keyword>
<dbReference type="GeneID" id="36605916"/>
<sequence length="89" mass="9740">RPKKGIITAVSSGGKRSALWHQAPITLCLFIIFLLSLPLLPLLNPPPLSTLPSHKPSSQRRRSPGCGTEQASRPLLLRLRCGDLPALRR</sequence>
<accession>A0A2T4BFH5</accession>
<evidence type="ECO:0000313" key="4">
    <source>
        <dbReference type="Proteomes" id="UP000241546"/>
    </source>
</evidence>
<keyword evidence="4" id="KW-1185">Reference proteome</keyword>
<organism evidence="3 4">
    <name type="scientific">Trichoderma citrinoviride</name>
    <dbReference type="NCBI Taxonomy" id="58853"/>
    <lineage>
        <taxon>Eukaryota</taxon>
        <taxon>Fungi</taxon>
        <taxon>Dikarya</taxon>
        <taxon>Ascomycota</taxon>
        <taxon>Pezizomycotina</taxon>
        <taxon>Sordariomycetes</taxon>
        <taxon>Hypocreomycetidae</taxon>
        <taxon>Hypocreales</taxon>
        <taxon>Hypocreaceae</taxon>
        <taxon>Trichoderma</taxon>
    </lineage>
</organism>
<keyword evidence="2" id="KW-0472">Membrane</keyword>
<dbReference type="EMBL" id="KZ680210">
    <property type="protein sequence ID" value="PTB68028.1"/>
    <property type="molecule type" value="Genomic_DNA"/>
</dbReference>
<feature type="transmembrane region" description="Helical" evidence="2">
    <location>
        <begin position="25"/>
        <end position="43"/>
    </location>
</feature>
<evidence type="ECO:0000256" key="2">
    <source>
        <dbReference type="SAM" id="Phobius"/>
    </source>
</evidence>
<reference evidence="4" key="1">
    <citation type="submission" date="2016-07" db="EMBL/GenBank/DDBJ databases">
        <title>Multiple horizontal gene transfer events from other fungi enriched the ability of initially mycotrophic Trichoderma (Ascomycota) to feed on dead plant biomass.</title>
        <authorList>
            <consortium name="DOE Joint Genome Institute"/>
            <person name="Atanasova L."/>
            <person name="Chenthamara K."/>
            <person name="Zhang J."/>
            <person name="Grujic M."/>
            <person name="Henrissat B."/>
            <person name="Kuo A."/>
            <person name="Aerts A."/>
            <person name="Salamov A."/>
            <person name="Lipzen A."/>
            <person name="Labutti K."/>
            <person name="Barry K."/>
            <person name="Miao Y."/>
            <person name="Rahimi M.J."/>
            <person name="Shen Q."/>
            <person name="Grigoriev I.V."/>
            <person name="Kubicek C.P."/>
            <person name="Druzhinina I.S."/>
        </authorList>
    </citation>
    <scope>NUCLEOTIDE SEQUENCE [LARGE SCALE GENOMIC DNA]</scope>
    <source>
        <strain evidence="4">TUCIM 6016</strain>
    </source>
</reference>
<dbReference type="Proteomes" id="UP000241546">
    <property type="component" value="Unassembled WGS sequence"/>
</dbReference>
<dbReference type="AlphaFoldDB" id="A0A2T4BFH5"/>
<dbReference type="OrthoDB" id="10576706at2759"/>
<evidence type="ECO:0000256" key="1">
    <source>
        <dbReference type="SAM" id="MobiDB-lite"/>
    </source>
</evidence>
<evidence type="ECO:0000313" key="3">
    <source>
        <dbReference type="EMBL" id="PTB68028.1"/>
    </source>
</evidence>
<proteinExistence type="predicted"/>
<protein>
    <submittedName>
        <fullName evidence="3">Uncharacterized protein</fullName>
    </submittedName>
</protein>
<dbReference type="RefSeq" id="XP_024751348.1">
    <property type="nucleotide sequence ID" value="XM_024897798.1"/>
</dbReference>
<gene>
    <name evidence="3" type="ORF">BBK36DRAFT_168364</name>
</gene>
<name>A0A2T4BFH5_9HYPO</name>